<sequence>MPNWVYNGLTIEGPKESVIKLKEQMNTPFVDYIEATGDLAFGINQTKYSNPVFSFRNIIAPTDLESYKKQPARADVSVNDPDWWAKTQEVSAVDNSWYNWNIRNWGVKWDVAVSNDNEYPNTYMEGPTENGENLVVYYNFETAWGIADKALTNLSSQYPDLLFTLSYEEETGWGGELEILRGVIISQSEYENMCKDCDAKDTLEFCEECENEICSTCNWLGEADLEAVKECQTHKIYLDTNVPDYRKENA</sequence>
<organism evidence="2">
    <name type="scientific">uncultured Caudovirales phage</name>
    <dbReference type="NCBI Taxonomy" id="2100421"/>
    <lineage>
        <taxon>Viruses</taxon>
        <taxon>Duplodnaviria</taxon>
        <taxon>Heunggongvirae</taxon>
        <taxon>Uroviricota</taxon>
        <taxon>Caudoviricetes</taxon>
        <taxon>Peduoviridae</taxon>
        <taxon>Maltschvirus</taxon>
        <taxon>Maltschvirus maltsch</taxon>
    </lineage>
</organism>
<feature type="domain" description="B box-type" evidence="1">
    <location>
        <begin position="189"/>
        <end position="217"/>
    </location>
</feature>
<dbReference type="EMBL" id="LR798257">
    <property type="protein sequence ID" value="CAB5218252.1"/>
    <property type="molecule type" value="Genomic_DNA"/>
</dbReference>
<accession>A0A6J7WNH6</accession>
<evidence type="ECO:0000259" key="1">
    <source>
        <dbReference type="PROSITE" id="PS50119"/>
    </source>
</evidence>
<dbReference type="InterPro" id="IPR000315">
    <property type="entry name" value="Znf_B-box"/>
</dbReference>
<dbReference type="GO" id="GO:0008270">
    <property type="term" value="F:zinc ion binding"/>
    <property type="evidence" value="ECO:0007669"/>
    <property type="project" value="InterPro"/>
</dbReference>
<protein>
    <recommendedName>
        <fullName evidence="1">B box-type domain-containing protein</fullName>
    </recommendedName>
</protein>
<gene>
    <name evidence="2" type="ORF">UFOVP204_134</name>
</gene>
<dbReference type="InterPro" id="IPR041329">
    <property type="entry name" value="YubB_C"/>
</dbReference>
<reference evidence="2" key="1">
    <citation type="submission" date="2020-05" db="EMBL/GenBank/DDBJ databases">
        <authorList>
            <person name="Chiriac C."/>
            <person name="Salcher M."/>
            <person name="Ghai R."/>
            <person name="Kavagutti S V."/>
        </authorList>
    </citation>
    <scope>NUCLEOTIDE SEQUENCE</scope>
</reference>
<proteinExistence type="predicted"/>
<dbReference type="Pfam" id="PF18406">
    <property type="entry name" value="DUF1281_C"/>
    <property type="match status" value="1"/>
</dbReference>
<evidence type="ECO:0000313" key="2">
    <source>
        <dbReference type="EMBL" id="CAB5218252.1"/>
    </source>
</evidence>
<name>A0A6J7WNH6_9CAUD</name>
<dbReference type="PROSITE" id="PS50119">
    <property type="entry name" value="ZF_BBOX"/>
    <property type="match status" value="1"/>
</dbReference>